<protein>
    <submittedName>
        <fullName evidence="1">IS66 family insertion sequence element accessory protein TnpB</fullName>
    </submittedName>
</protein>
<comment type="caution">
    <text evidence="1">The sequence shown here is derived from an EMBL/GenBank/DDBJ whole genome shotgun (WGS) entry which is preliminary data.</text>
</comment>
<gene>
    <name evidence="1" type="primary">tnpB</name>
    <name evidence="1" type="ORF">E4P47_10275</name>
</gene>
<dbReference type="PANTHER" id="PTHR36455">
    <property type="match status" value="1"/>
</dbReference>
<dbReference type="AlphaFoldDB" id="A0A4Y8WNH3"/>
<feature type="non-terminal residue" evidence="1">
    <location>
        <position position="96"/>
    </location>
</feature>
<sequence length="96" mass="11281">MFNLNESNCFFLFISGVDLRKGFGGLEGIILRDGRNPLEGDVFVFINRSRTTMKLLHWERGGYVIYHKRLECGRISHKVFVKNAVGFRRIRWDEMV</sequence>
<keyword evidence="2" id="KW-1185">Reference proteome</keyword>
<dbReference type="NCBIfam" id="NF033819">
    <property type="entry name" value="IS66_TnpB"/>
    <property type="match status" value="1"/>
</dbReference>
<dbReference type="EMBL" id="SPNC01000378">
    <property type="protein sequence ID" value="TFH93751.1"/>
    <property type="molecule type" value="Genomic_DNA"/>
</dbReference>
<dbReference type="InterPro" id="IPR008878">
    <property type="entry name" value="Transposase_IS66_Orf2"/>
</dbReference>
<dbReference type="Proteomes" id="UP000297225">
    <property type="component" value="Unassembled WGS sequence"/>
</dbReference>
<dbReference type="Pfam" id="PF05717">
    <property type="entry name" value="TnpB_IS66"/>
    <property type="match status" value="1"/>
</dbReference>
<name>A0A4Y8WNH3_9PORP</name>
<reference evidence="1 2" key="1">
    <citation type="submission" date="2019-03" db="EMBL/GenBank/DDBJ databases">
        <title>Porphyromonas levii Isolated from the Uterus of Dairy Cows.</title>
        <authorList>
            <person name="Francis A.M."/>
        </authorList>
    </citation>
    <scope>NUCLEOTIDE SEQUENCE [LARGE SCALE GENOMIC DNA]</scope>
    <source>
        <strain evidence="1 2">AF5678</strain>
    </source>
</reference>
<evidence type="ECO:0000313" key="2">
    <source>
        <dbReference type="Proteomes" id="UP000297225"/>
    </source>
</evidence>
<accession>A0A4Y8WNH3</accession>
<organism evidence="1 2">
    <name type="scientific">Porphyromonas levii</name>
    <dbReference type="NCBI Taxonomy" id="28114"/>
    <lineage>
        <taxon>Bacteria</taxon>
        <taxon>Pseudomonadati</taxon>
        <taxon>Bacteroidota</taxon>
        <taxon>Bacteroidia</taxon>
        <taxon>Bacteroidales</taxon>
        <taxon>Porphyromonadaceae</taxon>
        <taxon>Porphyromonas</taxon>
    </lineage>
</organism>
<evidence type="ECO:0000313" key="1">
    <source>
        <dbReference type="EMBL" id="TFH93751.1"/>
    </source>
</evidence>
<dbReference type="PANTHER" id="PTHR36455:SF1">
    <property type="entry name" value="BLR8292 PROTEIN"/>
    <property type="match status" value="1"/>
</dbReference>
<dbReference type="RefSeq" id="WP_134852742.1">
    <property type="nucleotide sequence ID" value="NZ_SPNC01000378.1"/>
</dbReference>
<proteinExistence type="predicted"/>